<evidence type="ECO:0000259" key="2">
    <source>
        <dbReference type="PROSITE" id="PS50994"/>
    </source>
</evidence>
<dbReference type="EMBL" id="BMAO01020617">
    <property type="protein sequence ID" value="GFQ68665.1"/>
    <property type="molecule type" value="Genomic_DNA"/>
</dbReference>
<name>A0A8X6F1Q0_TRICU</name>
<dbReference type="PANTHER" id="PTHR46889:SF4">
    <property type="entry name" value="TRANSPOSASE INSO FOR INSERTION SEQUENCE ELEMENT IS911B-RELATED"/>
    <property type="match status" value="1"/>
</dbReference>
<dbReference type="Pfam" id="PF13683">
    <property type="entry name" value="rve_3"/>
    <property type="match status" value="1"/>
</dbReference>
<protein>
    <submittedName>
        <fullName evidence="3">Uncharacterized protein YlbG</fullName>
    </submittedName>
</protein>
<dbReference type="InterPro" id="IPR001584">
    <property type="entry name" value="Integrase_cat-core"/>
</dbReference>
<dbReference type="InterPro" id="IPR050900">
    <property type="entry name" value="Transposase_IS3/IS150/IS904"/>
</dbReference>
<comment type="subcellular location">
    <subcellularLocation>
        <location evidence="1">Nucleus</location>
    </subcellularLocation>
</comment>
<gene>
    <name evidence="3" type="primary">ylbG</name>
    <name evidence="3" type="ORF">TNCT_387981</name>
</gene>
<dbReference type="GO" id="GO:0003676">
    <property type="term" value="F:nucleic acid binding"/>
    <property type="evidence" value="ECO:0007669"/>
    <property type="project" value="InterPro"/>
</dbReference>
<keyword evidence="4" id="KW-1185">Reference proteome</keyword>
<dbReference type="SUPFAM" id="SSF46689">
    <property type="entry name" value="Homeodomain-like"/>
    <property type="match status" value="1"/>
</dbReference>
<dbReference type="PANTHER" id="PTHR46889">
    <property type="entry name" value="TRANSPOSASE INSF FOR INSERTION SEQUENCE IS3B-RELATED"/>
    <property type="match status" value="1"/>
</dbReference>
<accession>A0A8X6F1Q0</accession>
<dbReference type="InterPro" id="IPR036397">
    <property type="entry name" value="RNaseH_sf"/>
</dbReference>
<dbReference type="PROSITE" id="PS50994">
    <property type="entry name" value="INTEGRASE"/>
    <property type="match status" value="1"/>
</dbReference>
<dbReference type="Proteomes" id="UP000887116">
    <property type="component" value="Unassembled WGS sequence"/>
</dbReference>
<dbReference type="SUPFAM" id="SSF53098">
    <property type="entry name" value="Ribonuclease H-like"/>
    <property type="match status" value="1"/>
</dbReference>
<dbReference type="OrthoDB" id="413361at2759"/>
<dbReference type="InterPro" id="IPR010106">
    <property type="entry name" value="RpnA"/>
</dbReference>
<dbReference type="InterPro" id="IPR009057">
    <property type="entry name" value="Homeodomain-like_sf"/>
</dbReference>
<dbReference type="GO" id="GO:0005634">
    <property type="term" value="C:nucleus"/>
    <property type="evidence" value="ECO:0007669"/>
    <property type="project" value="UniProtKB-SubCell"/>
</dbReference>
<proteinExistence type="predicted"/>
<dbReference type="NCBIfam" id="TIGR01784">
    <property type="entry name" value="T_den_put_tspse"/>
    <property type="match status" value="1"/>
</dbReference>
<evidence type="ECO:0000313" key="3">
    <source>
        <dbReference type="EMBL" id="GFQ68665.1"/>
    </source>
</evidence>
<dbReference type="GO" id="GO:0015074">
    <property type="term" value="P:DNA integration"/>
    <property type="evidence" value="ECO:0007669"/>
    <property type="project" value="InterPro"/>
</dbReference>
<dbReference type="InterPro" id="IPR012337">
    <property type="entry name" value="RNaseH-like_sf"/>
</dbReference>
<feature type="domain" description="Integrase catalytic" evidence="2">
    <location>
        <begin position="201"/>
        <end position="305"/>
    </location>
</feature>
<dbReference type="AlphaFoldDB" id="A0A8X6F1Q0"/>
<dbReference type="Gene3D" id="3.30.420.10">
    <property type="entry name" value="Ribonuclease H-like superfamily/Ribonuclease H"/>
    <property type="match status" value="1"/>
</dbReference>
<evidence type="ECO:0000313" key="4">
    <source>
        <dbReference type="Proteomes" id="UP000887116"/>
    </source>
</evidence>
<organism evidence="3 4">
    <name type="scientific">Trichonephila clavata</name>
    <name type="common">Joro spider</name>
    <name type="synonym">Nephila clavata</name>
    <dbReference type="NCBI Taxonomy" id="2740835"/>
    <lineage>
        <taxon>Eukaryota</taxon>
        <taxon>Metazoa</taxon>
        <taxon>Ecdysozoa</taxon>
        <taxon>Arthropoda</taxon>
        <taxon>Chelicerata</taxon>
        <taxon>Arachnida</taxon>
        <taxon>Araneae</taxon>
        <taxon>Araneomorphae</taxon>
        <taxon>Entelegynae</taxon>
        <taxon>Araneoidea</taxon>
        <taxon>Nephilidae</taxon>
        <taxon>Trichonephila</taxon>
    </lineage>
</organism>
<reference evidence="3" key="1">
    <citation type="submission" date="2020-07" db="EMBL/GenBank/DDBJ databases">
        <title>Multicomponent nature underlies the extraordinary mechanical properties of spider dragline silk.</title>
        <authorList>
            <person name="Kono N."/>
            <person name="Nakamura H."/>
            <person name="Mori M."/>
            <person name="Yoshida Y."/>
            <person name="Ohtoshi R."/>
            <person name="Malay A.D."/>
            <person name="Moran D.A.P."/>
            <person name="Tomita M."/>
            <person name="Numata K."/>
            <person name="Arakawa K."/>
        </authorList>
    </citation>
    <scope>NUCLEOTIDE SEQUENCE</scope>
</reference>
<evidence type="ECO:0000256" key="1">
    <source>
        <dbReference type="ARBA" id="ARBA00004123"/>
    </source>
</evidence>
<comment type="caution">
    <text evidence="3">The sequence shown here is derived from an EMBL/GenBank/DDBJ whole genome shotgun (WGS) entry which is preliminary data.</text>
</comment>
<dbReference type="Pfam" id="PF13551">
    <property type="entry name" value="HTH_29"/>
    <property type="match status" value="1"/>
</dbReference>
<sequence length="460" mass="52998">MSTTQEKILKPKLGLLELAKQLGNVSQACKVMGYSRDTFYRFKELYETGGEEALQEISKSKPLYANRVSEDIEKAVIEIAIEFPAYGQERAANELKKRGILISASGIRSVWQRNDLENFKKRLKALEAKVAQDGIILTEEQITALEKAKEEKEAHGEIETEHPGYLGSQDSYYVGNIKAADLLNDRVIPSFDEQKVSLLRILTDRGTEYCGRPENRAYQLYLGVENIDHSRTKARSPQTNGICERFHRTMQDECYNIIFRKKIYTSLAELQLDVDHWVHSYNRSRPHSGKYCYGKTPMQTFFDSMHIAYQKNIDSIKQDADFGFDFVNSSTKEDQLENIVEKWAYFFRYAEETSEEELEKIIGSDFIIKKAYEELNRFNWSEKEFIAYEQEIKRILDEQAVLAQRLDDSTEQGKKIGKEEGKIEGKIEVAKAMLANNVDVNTIVKFTGLSISEIKELQKV</sequence>